<keyword evidence="3 7" id="KW-0812">Transmembrane</keyword>
<evidence type="ECO:0000256" key="6">
    <source>
        <dbReference type="SAM" id="MobiDB-lite"/>
    </source>
</evidence>
<organism evidence="9 10">
    <name type="scientific">Georgenia soli</name>
    <dbReference type="NCBI Taxonomy" id="638953"/>
    <lineage>
        <taxon>Bacteria</taxon>
        <taxon>Bacillati</taxon>
        <taxon>Actinomycetota</taxon>
        <taxon>Actinomycetes</taxon>
        <taxon>Micrococcales</taxon>
        <taxon>Bogoriellaceae</taxon>
        <taxon>Georgenia</taxon>
    </lineage>
</organism>
<dbReference type="AlphaFoldDB" id="A0A2A9F1L5"/>
<evidence type="ECO:0000256" key="3">
    <source>
        <dbReference type="ARBA" id="ARBA00022692"/>
    </source>
</evidence>
<evidence type="ECO:0000313" key="9">
    <source>
        <dbReference type="EMBL" id="PFG45058.1"/>
    </source>
</evidence>
<dbReference type="OrthoDB" id="4332145at2"/>
<comment type="caution">
    <text evidence="9">The sequence shown here is derived from an EMBL/GenBank/DDBJ whole genome shotgun (WGS) entry which is preliminary data.</text>
</comment>
<dbReference type="Proteomes" id="UP000222106">
    <property type="component" value="Unassembled WGS sequence"/>
</dbReference>
<evidence type="ECO:0000256" key="5">
    <source>
        <dbReference type="ARBA" id="ARBA00023136"/>
    </source>
</evidence>
<comment type="subcellular location">
    <subcellularLocation>
        <location evidence="1">Membrane</location>
        <topology evidence="1">Multi-pass membrane protein</topology>
    </subcellularLocation>
</comment>
<keyword evidence="4 7" id="KW-1133">Transmembrane helix</keyword>
<dbReference type="EMBL" id="PDJI01000002">
    <property type="protein sequence ID" value="PFG45058.1"/>
    <property type="molecule type" value="Genomic_DNA"/>
</dbReference>
<evidence type="ECO:0000256" key="7">
    <source>
        <dbReference type="SAM" id="Phobius"/>
    </source>
</evidence>
<dbReference type="InterPro" id="IPR003834">
    <property type="entry name" value="Cyt_c_assmbl_TM_dom"/>
</dbReference>
<feature type="compositionally biased region" description="Basic and acidic residues" evidence="6">
    <location>
        <begin position="286"/>
        <end position="296"/>
    </location>
</feature>
<reference evidence="9 10" key="1">
    <citation type="submission" date="2017-10" db="EMBL/GenBank/DDBJ databases">
        <title>Sequencing the genomes of 1000 actinobacteria strains.</title>
        <authorList>
            <person name="Klenk H.-P."/>
        </authorList>
    </citation>
    <scope>NUCLEOTIDE SEQUENCE [LARGE SCALE GENOMIC DNA]</scope>
    <source>
        <strain evidence="9 10">DSM 21838</strain>
    </source>
</reference>
<dbReference type="PANTHER" id="PTHR31272:SF4">
    <property type="entry name" value="CYTOCHROME C-TYPE BIOGENESIS PROTEIN HI_1454-RELATED"/>
    <property type="match status" value="1"/>
</dbReference>
<evidence type="ECO:0000256" key="2">
    <source>
        <dbReference type="ARBA" id="ARBA00006143"/>
    </source>
</evidence>
<feature type="transmembrane region" description="Helical" evidence="7">
    <location>
        <begin position="74"/>
        <end position="96"/>
    </location>
</feature>
<sequence length="296" mass="29926">MELTLLAAFLGGALALLSPCGALLLPAFFASTAGAGARLLGHGTVFFLGLATLLVPLGLGASLAGSLVTTHRDLLVTGAGWLIIVFGVLQIFGIGFDLAKLLPGVRSVQATAPRQSGLVRSYLLGGVSGVAGFCSGPILGAVLTMAATEESLVVAGTMLAVYGAGMVVPLLGLAALWNRLGAAGRARLRGREVQVGRLRLHTTSVVTGIVLVAVGIVFVTTNGMAALPELLPATLLGSLQTTVLSMSAAVPEPLLIVIAALAVLGVWAWRRRGGARADVPAGAPATDRDINEEVAS</sequence>
<feature type="region of interest" description="Disordered" evidence="6">
    <location>
        <begin position="277"/>
        <end position="296"/>
    </location>
</feature>
<dbReference type="Pfam" id="PF02683">
    <property type="entry name" value="DsbD_TM"/>
    <property type="match status" value="1"/>
</dbReference>
<evidence type="ECO:0000313" key="10">
    <source>
        <dbReference type="Proteomes" id="UP000222106"/>
    </source>
</evidence>
<comment type="similarity">
    <text evidence="2">Belongs to the DsbD family.</text>
</comment>
<dbReference type="GO" id="GO:0017004">
    <property type="term" value="P:cytochrome complex assembly"/>
    <property type="evidence" value="ECO:0007669"/>
    <property type="project" value="InterPro"/>
</dbReference>
<feature type="transmembrane region" description="Helical" evidence="7">
    <location>
        <begin position="198"/>
        <end position="219"/>
    </location>
</feature>
<dbReference type="RefSeq" id="WP_098482066.1">
    <property type="nucleotide sequence ID" value="NZ_PDJI01000002.1"/>
</dbReference>
<evidence type="ECO:0000256" key="1">
    <source>
        <dbReference type="ARBA" id="ARBA00004141"/>
    </source>
</evidence>
<protein>
    <submittedName>
        <fullName evidence="9">Cytochrome c biogenesis protein CcdA</fullName>
    </submittedName>
</protein>
<feature type="transmembrane region" description="Helical" evidence="7">
    <location>
        <begin position="45"/>
        <end position="67"/>
    </location>
</feature>
<feature type="transmembrane region" description="Helical" evidence="7">
    <location>
        <begin position="152"/>
        <end position="177"/>
    </location>
</feature>
<keyword evidence="10" id="KW-1185">Reference proteome</keyword>
<dbReference type="InterPro" id="IPR051790">
    <property type="entry name" value="Cytochrome_c-biogenesis_DsbD"/>
</dbReference>
<feature type="domain" description="Cytochrome C biogenesis protein transmembrane" evidence="8">
    <location>
        <begin position="5"/>
        <end position="176"/>
    </location>
</feature>
<evidence type="ECO:0000259" key="8">
    <source>
        <dbReference type="Pfam" id="PF02683"/>
    </source>
</evidence>
<name>A0A2A9F1L5_9MICO</name>
<keyword evidence="5 7" id="KW-0472">Membrane</keyword>
<proteinExistence type="inferred from homology"/>
<evidence type="ECO:0000256" key="4">
    <source>
        <dbReference type="ARBA" id="ARBA00022989"/>
    </source>
</evidence>
<accession>A0A2A9F1L5</accession>
<gene>
    <name evidence="9" type="ORF">ATJ97_0111</name>
</gene>
<dbReference type="GO" id="GO:0016020">
    <property type="term" value="C:membrane"/>
    <property type="evidence" value="ECO:0007669"/>
    <property type="project" value="UniProtKB-SubCell"/>
</dbReference>
<feature type="transmembrane region" description="Helical" evidence="7">
    <location>
        <begin position="239"/>
        <end position="267"/>
    </location>
</feature>
<dbReference type="PANTHER" id="PTHR31272">
    <property type="entry name" value="CYTOCHROME C-TYPE BIOGENESIS PROTEIN HI_1454-RELATED"/>
    <property type="match status" value="1"/>
</dbReference>